<organism evidence="5 6">
    <name type="scientific">Lactobacillus selangorensis</name>
    <dbReference type="NCBI Taxonomy" id="81857"/>
    <lineage>
        <taxon>Bacteria</taxon>
        <taxon>Bacillati</taxon>
        <taxon>Bacillota</taxon>
        <taxon>Bacilli</taxon>
        <taxon>Lactobacillales</taxon>
        <taxon>Lactobacillaceae</taxon>
        <taxon>Lactobacillus</taxon>
    </lineage>
</organism>
<dbReference type="Proteomes" id="UP000051645">
    <property type="component" value="Unassembled WGS sequence"/>
</dbReference>
<reference evidence="6 7" key="1">
    <citation type="journal article" date="2015" name="Genome Announc.">
        <title>Expanding the biotechnology potential of lactobacilli through comparative genomics of 213 strains and associated genera.</title>
        <authorList>
            <person name="Sun Z."/>
            <person name="Harris H.M."/>
            <person name="McCann A."/>
            <person name="Guo C."/>
            <person name="Argimon S."/>
            <person name="Zhang W."/>
            <person name="Yang X."/>
            <person name="Jeffery I.B."/>
            <person name="Cooney J.C."/>
            <person name="Kagawa T.F."/>
            <person name="Liu W."/>
            <person name="Song Y."/>
            <person name="Salvetti E."/>
            <person name="Wrobel A."/>
            <person name="Rasinkangas P."/>
            <person name="Parkhill J."/>
            <person name="Rea M.C."/>
            <person name="O'Sullivan O."/>
            <person name="Ritari J."/>
            <person name="Douillard F.P."/>
            <person name="Paul Ross R."/>
            <person name="Yang R."/>
            <person name="Briner A.E."/>
            <person name="Felis G.E."/>
            <person name="de Vos W.M."/>
            <person name="Barrangou R."/>
            <person name="Klaenhammer T.R."/>
            <person name="Caufield P.W."/>
            <person name="Cui Y."/>
            <person name="Zhang H."/>
            <person name="O'Toole P.W."/>
        </authorList>
    </citation>
    <scope>NUCLEOTIDE SEQUENCE [LARGE SCALE GENOMIC DNA]</scope>
    <source>
        <strain evidence="4 7">ATCC BAA-66</strain>
        <strain evidence="5 6">DSM 13344</strain>
    </source>
</reference>
<evidence type="ECO:0000313" key="5">
    <source>
        <dbReference type="EMBL" id="KRN32934.1"/>
    </source>
</evidence>
<dbReference type="PATRIC" id="fig|81857.3.peg.860"/>
<feature type="transmembrane region" description="Helical" evidence="1">
    <location>
        <begin position="296"/>
        <end position="316"/>
    </location>
</feature>
<keyword evidence="1" id="KW-1133">Transmembrane helix</keyword>
<keyword evidence="6" id="KW-1185">Reference proteome</keyword>
<dbReference type="EMBL" id="JQAT01000002">
    <property type="protein sequence ID" value="KRN28656.1"/>
    <property type="molecule type" value="Genomic_DNA"/>
</dbReference>
<feature type="domain" description="WxL Interacting Protein peptidoglycan binding" evidence="2">
    <location>
        <begin position="24"/>
        <end position="141"/>
    </location>
</feature>
<protein>
    <submittedName>
        <fullName evidence="5">Cell surface protein</fullName>
    </submittedName>
</protein>
<evidence type="ECO:0000256" key="1">
    <source>
        <dbReference type="SAM" id="Phobius"/>
    </source>
</evidence>
<evidence type="ECO:0000313" key="4">
    <source>
        <dbReference type="EMBL" id="KRN28656.1"/>
    </source>
</evidence>
<dbReference type="AlphaFoldDB" id="A0A0R2G0M3"/>
<dbReference type="Pfam" id="PF06030">
    <property type="entry name" value="WxLIP_PGBD"/>
    <property type="match status" value="1"/>
</dbReference>
<accession>A0A0R2G0M3</accession>
<evidence type="ECO:0000259" key="3">
    <source>
        <dbReference type="Pfam" id="PF11797"/>
    </source>
</evidence>
<evidence type="ECO:0000313" key="7">
    <source>
        <dbReference type="Proteomes" id="UP000051751"/>
    </source>
</evidence>
<dbReference type="EMBL" id="JQAZ01000002">
    <property type="protein sequence ID" value="KRN32934.1"/>
    <property type="molecule type" value="Genomic_DNA"/>
</dbReference>
<dbReference type="Gene3D" id="2.60.40.1710">
    <property type="entry name" value="Subtilisin-like superfamily"/>
    <property type="match status" value="1"/>
</dbReference>
<dbReference type="STRING" id="81857.IV38_GL000859"/>
<sequence>MMLFGGVLGTIGTTQAASTEEVGYNIQAVIPENQVDQKNSYFDLRMQPKQEETIQVIVNNTSNTKGTYKIKVNQAYTNASGFIDYAQAVQPDKTLRYPIGKLVSAPKSITVPANSSKKFSLKIKMPAKQYDGQILAGIQVNKVLKKQKKGISNAYGYVLGLKLTETDNEVARDLKLVAVKPAAKFGKTSVVAVLRNPTMDAYGHLKYKANITSLATNKTIYRKTYDNNMQMAPNSTYDFAMTIGKRLKAGKYKLELTVSDAKNNKWTFAKHFTITQKQADTVNNATIDQGKPSYTWLYILLGVIAALLLIVILLLLKRRKEK</sequence>
<dbReference type="Pfam" id="PF11797">
    <property type="entry name" value="WxLIP_HBD"/>
    <property type="match status" value="1"/>
</dbReference>
<evidence type="ECO:0000313" key="6">
    <source>
        <dbReference type="Proteomes" id="UP000051645"/>
    </source>
</evidence>
<feature type="domain" description="WxL Interacting Protein host binding" evidence="3">
    <location>
        <begin position="147"/>
        <end position="283"/>
    </location>
</feature>
<proteinExistence type="predicted"/>
<name>A0A0R2G0M3_9LACO</name>
<evidence type="ECO:0000259" key="2">
    <source>
        <dbReference type="Pfam" id="PF06030"/>
    </source>
</evidence>
<keyword evidence="1" id="KW-0472">Membrane</keyword>
<gene>
    <name evidence="4" type="ORF">IV38_GL000859</name>
    <name evidence="5" type="ORF">IV40_GL000994</name>
</gene>
<keyword evidence="1" id="KW-0812">Transmembrane</keyword>
<dbReference type="InterPro" id="IPR010317">
    <property type="entry name" value="WxLIP_PGBD"/>
</dbReference>
<comment type="caution">
    <text evidence="5">The sequence shown here is derived from an EMBL/GenBank/DDBJ whole genome shotgun (WGS) entry which is preliminary data.</text>
</comment>
<dbReference type="Proteomes" id="UP000051751">
    <property type="component" value="Unassembled WGS sequence"/>
</dbReference>
<dbReference type="InterPro" id="IPR021759">
    <property type="entry name" value="WxLIP_HBD"/>
</dbReference>